<name>A0A517YY99_9BACT</name>
<evidence type="ECO:0000256" key="2">
    <source>
        <dbReference type="ARBA" id="ARBA00022729"/>
    </source>
</evidence>
<dbReference type="InterPro" id="IPR038591">
    <property type="entry name" value="NolW-like_sf"/>
</dbReference>
<dbReference type="RefSeq" id="WP_145080186.1">
    <property type="nucleotide sequence ID" value="NZ_CP036425.1"/>
</dbReference>
<dbReference type="AlphaFoldDB" id="A0A517YY99"/>
<dbReference type="Gene3D" id="3.30.1370.120">
    <property type="match status" value="1"/>
</dbReference>
<sequence length="816" mass="88985">MGKLTTSFWLGIFLCSVGTVYTGSGNKANAQNEVEAVDYEMVEPEVIDLYDEELIDDDAVKVGSFGEVDIHTKRLDISRVLQQLSTQSQRNIIVSRNVSGEISADLYGVDFYEALDAILDSNGFGYREKGNFIYVYTKDELRQLEEMNRQLVTKIIRLNYLNSIDAAQFITPVLTPGVGSVTGVGQVAAGFEATLSDGGSDTYANSGTIVVRDYEDNMEDVLALIEQLDIRPAQVLIESWILQAQLDENNEFGVDFAIFTDVNISDFTNPLNAINEIIAGDTANPVNSGQVITSQVGQTNRVGGAKLGFFGSDFSVFVRALDQVTDTTVLAKPQLLVLNRQRAELLVGEKLGYLSTTQTETSTTQTVEFLEIGTSLNVRPFISNDGFVRMELMPKISEGSTTSEDGTIIPNETTNQMTTNVMVKSGQTVVLGGFFKESNQIDRRQIPGLGDIPIAGAAFKGQDDTIQRDEVIFMIRPTVIKDKQLAAMGDSALDGAQKAIMGSRDGLLPFGQAKMTNAYLRDAREQLARGESDKAMWAVDAALYIDPSSVEAMRMKEELTGQEFYYKSDSILDNAVDAMINAEVEKQQEEISQNIEEANNAAKSSRKSQPVNGDVVAAYEKVMADEVAAVAENTSVDAIFEALRAEDNTENITEPMVDATVVNDEMSVMDTSISEEASVDEIFDSLRVEDSAEASVVTSDVVEQTVSVETNDAEAIAPISIFEEYSEPGDVAEVEASEITQTVTQADEMSIFDGYDEYLADETNSNVEEQLVEVFDYTLEDASEGEAIQVVDTVDGAVESVLLTEVETGLSESPLK</sequence>
<feature type="coiled-coil region" evidence="6">
    <location>
        <begin position="581"/>
        <end position="608"/>
    </location>
</feature>
<dbReference type="InterPro" id="IPR005644">
    <property type="entry name" value="NolW-like"/>
</dbReference>
<dbReference type="InterPro" id="IPR004846">
    <property type="entry name" value="T2SS/T3SS_dom"/>
</dbReference>
<comment type="subcellular location">
    <subcellularLocation>
        <location evidence="5">Cell outer membrane</location>
    </subcellularLocation>
    <subcellularLocation>
        <location evidence="1">Membrane</location>
    </subcellularLocation>
</comment>
<dbReference type="InterPro" id="IPR001775">
    <property type="entry name" value="GspD/PilQ"/>
</dbReference>
<reference evidence="9 10" key="1">
    <citation type="submission" date="2019-02" db="EMBL/GenBank/DDBJ databases">
        <title>Deep-cultivation of Planctomycetes and their phenomic and genomic characterization uncovers novel biology.</title>
        <authorList>
            <person name="Wiegand S."/>
            <person name="Jogler M."/>
            <person name="Boedeker C."/>
            <person name="Pinto D."/>
            <person name="Vollmers J."/>
            <person name="Rivas-Marin E."/>
            <person name="Kohn T."/>
            <person name="Peeters S.H."/>
            <person name="Heuer A."/>
            <person name="Rast P."/>
            <person name="Oberbeckmann S."/>
            <person name="Bunk B."/>
            <person name="Jeske O."/>
            <person name="Meyerdierks A."/>
            <person name="Storesund J.E."/>
            <person name="Kallscheuer N."/>
            <person name="Luecker S."/>
            <person name="Lage O.M."/>
            <person name="Pohl T."/>
            <person name="Merkel B.J."/>
            <person name="Hornburger P."/>
            <person name="Mueller R.-W."/>
            <person name="Bruemmer F."/>
            <person name="Labrenz M."/>
            <person name="Spormann A.M."/>
            <person name="Op den Camp H."/>
            <person name="Overmann J."/>
            <person name="Amann R."/>
            <person name="Jetten M.S.M."/>
            <person name="Mascher T."/>
            <person name="Medema M.H."/>
            <person name="Devos D.P."/>
            <person name="Kaster A.-K."/>
            <person name="Ovreas L."/>
            <person name="Rohde M."/>
            <person name="Galperin M.Y."/>
            <person name="Jogler C."/>
        </authorList>
    </citation>
    <scope>NUCLEOTIDE SEQUENCE [LARGE SCALE GENOMIC DNA]</scope>
    <source>
        <strain evidence="9 10">KS4</strain>
    </source>
</reference>
<dbReference type="InterPro" id="IPR050810">
    <property type="entry name" value="Bact_Secretion_Sys_Channel"/>
</dbReference>
<keyword evidence="10" id="KW-1185">Reference proteome</keyword>
<evidence type="ECO:0000259" key="8">
    <source>
        <dbReference type="Pfam" id="PF03958"/>
    </source>
</evidence>
<dbReference type="Pfam" id="PF03958">
    <property type="entry name" value="Secretin_N"/>
    <property type="match status" value="1"/>
</dbReference>
<dbReference type="GO" id="GO:0009306">
    <property type="term" value="P:protein secretion"/>
    <property type="evidence" value="ECO:0007669"/>
    <property type="project" value="InterPro"/>
</dbReference>
<evidence type="ECO:0000313" key="10">
    <source>
        <dbReference type="Proteomes" id="UP000317369"/>
    </source>
</evidence>
<keyword evidence="6" id="KW-0175">Coiled coil</keyword>
<gene>
    <name evidence="9" type="primary">pulD</name>
    <name evidence="9" type="ORF">KS4_32800</name>
</gene>
<dbReference type="GO" id="GO:0009279">
    <property type="term" value="C:cell outer membrane"/>
    <property type="evidence" value="ECO:0007669"/>
    <property type="project" value="UniProtKB-SubCell"/>
</dbReference>
<comment type="similarity">
    <text evidence="4">Belongs to the bacterial secretin family.</text>
</comment>
<evidence type="ECO:0000256" key="3">
    <source>
        <dbReference type="ARBA" id="ARBA00023136"/>
    </source>
</evidence>
<proteinExistence type="inferred from homology"/>
<evidence type="ECO:0000259" key="7">
    <source>
        <dbReference type="Pfam" id="PF00263"/>
    </source>
</evidence>
<organism evidence="9 10">
    <name type="scientific">Poriferisphaera corsica</name>
    <dbReference type="NCBI Taxonomy" id="2528020"/>
    <lineage>
        <taxon>Bacteria</taxon>
        <taxon>Pseudomonadati</taxon>
        <taxon>Planctomycetota</taxon>
        <taxon>Phycisphaerae</taxon>
        <taxon>Phycisphaerales</taxon>
        <taxon>Phycisphaeraceae</taxon>
        <taxon>Poriferisphaera</taxon>
    </lineage>
</organism>
<evidence type="ECO:0000313" key="9">
    <source>
        <dbReference type="EMBL" id="QDU35200.1"/>
    </source>
</evidence>
<feature type="domain" description="Type II/III secretion system secretin-like" evidence="7">
    <location>
        <begin position="320"/>
        <end position="481"/>
    </location>
</feature>
<dbReference type="PRINTS" id="PR00811">
    <property type="entry name" value="BCTERIALGSPD"/>
</dbReference>
<keyword evidence="2" id="KW-0732">Signal</keyword>
<evidence type="ECO:0000256" key="4">
    <source>
        <dbReference type="RuleBase" id="RU004003"/>
    </source>
</evidence>
<dbReference type="Gene3D" id="3.30.1370.130">
    <property type="match status" value="1"/>
</dbReference>
<evidence type="ECO:0000256" key="5">
    <source>
        <dbReference type="RuleBase" id="RU004004"/>
    </source>
</evidence>
<protein>
    <submittedName>
        <fullName evidence="9">Type II secretion system protein D</fullName>
    </submittedName>
</protein>
<dbReference type="Proteomes" id="UP000317369">
    <property type="component" value="Chromosome"/>
</dbReference>
<evidence type="ECO:0000256" key="6">
    <source>
        <dbReference type="SAM" id="Coils"/>
    </source>
</evidence>
<evidence type="ECO:0000256" key="1">
    <source>
        <dbReference type="ARBA" id="ARBA00004370"/>
    </source>
</evidence>
<keyword evidence="3" id="KW-0472">Membrane</keyword>
<dbReference type="PANTHER" id="PTHR30332">
    <property type="entry name" value="PROBABLE GENERAL SECRETION PATHWAY PROTEIN D"/>
    <property type="match status" value="1"/>
</dbReference>
<dbReference type="Pfam" id="PF00263">
    <property type="entry name" value="Secretin"/>
    <property type="match status" value="1"/>
</dbReference>
<feature type="domain" description="NolW-like" evidence="8">
    <location>
        <begin position="153"/>
        <end position="234"/>
    </location>
</feature>
<dbReference type="OrthoDB" id="9813141at2"/>
<keyword evidence="5" id="KW-0813">Transport</keyword>
<dbReference type="GO" id="GO:0015627">
    <property type="term" value="C:type II protein secretion system complex"/>
    <property type="evidence" value="ECO:0007669"/>
    <property type="project" value="TreeGrafter"/>
</dbReference>
<dbReference type="EMBL" id="CP036425">
    <property type="protein sequence ID" value="QDU35200.1"/>
    <property type="molecule type" value="Genomic_DNA"/>
</dbReference>
<dbReference type="PANTHER" id="PTHR30332:SF24">
    <property type="entry name" value="SECRETIN GSPD-RELATED"/>
    <property type="match status" value="1"/>
</dbReference>
<accession>A0A517YY99</accession>
<dbReference type="KEGG" id="pcor:KS4_32800"/>